<feature type="transmembrane region" description="Helical" evidence="7">
    <location>
        <begin position="128"/>
        <end position="149"/>
    </location>
</feature>
<reference evidence="8 9" key="1">
    <citation type="journal article" date="2022" name="Res Sq">
        <title>Evolution of multicellular longitudinally dividing oral cavity symbionts (Neisseriaceae).</title>
        <authorList>
            <person name="Nyongesa S."/>
            <person name="Weber P."/>
            <person name="Bernet E."/>
            <person name="Pullido F."/>
            <person name="Nieckarz M."/>
            <person name="Delaby M."/>
            <person name="Nieves C."/>
            <person name="Viehboeck T."/>
            <person name="Krause N."/>
            <person name="Rivera-Millot A."/>
            <person name="Nakamura A."/>
            <person name="Vischer N."/>
            <person name="VanNieuwenhze M."/>
            <person name="Brun Y."/>
            <person name="Cava F."/>
            <person name="Bulgheresi S."/>
            <person name="Veyrier F."/>
        </authorList>
    </citation>
    <scope>NUCLEOTIDE SEQUENCE [LARGE SCALE GENOMIC DNA]</scope>
    <source>
        <strain evidence="8 9">SN4</strain>
    </source>
</reference>
<evidence type="ECO:0000256" key="1">
    <source>
        <dbReference type="ARBA" id="ARBA00004651"/>
    </source>
</evidence>
<dbReference type="Pfam" id="PF03006">
    <property type="entry name" value="HlyIII"/>
    <property type="match status" value="1"/>
</dbReference>
<keyword evidence="3" id="KW-1003">Cell membrane</keyword>
<comment type="similarity">
    <text evidence="2">Belongs to the UPF0073 (Hly-III) family.</text>
</comment>
<dbReference type="PANTHER" id="PTHR20855">
    <property type="entry name" value="ADIPOR/PROGESTIN RECEPTOR-RELATED"/>
    <property type="match status" value="1"/>
</dbReference>
<evidence type="ECO:0000256" key="7">
    <source>
        <dbReference type="SAM" id="Phobius"/>
    </source>
</evidence>
<proteinExistence type="inferred from homology"/>
<dbReference type="PANTHER" id="PTHR20855:SF3">
    <property type="entry name" value="LD03007P"/>
    <property type="match status" value="1"/>
</dbReference>
<feature type="transmembrane region" description="Helical" evidence="7">
    <location>
        <begin position="187"/>
        <end position="206"/>
    </location>
</feature>
<sequence length="207" mass="22886">MYHGERFNAYSHLIGALLAILATVLLVIKAVGQGELAVVAASVYGGALIFLYVVSTLYHSVRPKLAKAVLQKFDHCAIYLLIAGSYTPFTLVTLNGPWGWSLFGVSWGLCLFGIIQELTIGLRSPSRWLSMVIYVLMGWLVVVAIAPLLKNLAGWGLFWLVAGGLAYSGGIYWFIKDTQIKHGHGIWHIFVLLGSLFQFVCIYFYVL</sequence>
<feature type="transmembrane region" description="Helical" evidence="7">
    <location>
        <begin position="12"/>
        <end position="31"/>
    </location>
</feature>
<evidence type="ECO:0000256" key="2">
    <source>
        <dbReference type="ARBA" id="ARBA00008488"/>
    </source>
</evidence>
<accession>A0ABY4E6I2</accession>
<evidence type="ECO:0000256" key="4">
    <source>
        <dbReference type="ARBA" id="ARBA00022692"/>
    </source>
</evidence>
<evidence type="ECO:0000313" key="8">
    <source>
        <dbReference type="EMBL" id="UOO91079.1"/>
    </source>
</evidence>
<feature type="transmembrane region" description="Helical" evidence="7">
    <location>
        <begin position="98"/>
        <end position="116"/>
    </location>
</feature>
<evidence type="ECO:0000256" key="6">
    <source>
        <dbReference type="ARBA" id="ARBA00023136"/>
    </source>
</evidence>
<dbReference type="RefSeq" id="WP_058305152.1">
    <property type="nucleotide sequence ID" value="NZ_CABKVG010000006.1"/>
</dbReference>
<keyword evidence="4 7" id="KW-0812">Transmembrane</keyword>
<dbReference type="Proteomes" id="UP000832011">
    <property type="component" value="Chromosome"/>
</dbReference>
<keyword evidence="9" id="KW-1185">Reference proteome</keyword>
<gene>
    <name evidence="8" type="ORF">LVJ82_08970</name>
</gene>
<keyword evidence="6 7" id="KW-0472">Membrane</keyword>
<dbReference type="NCBIfam" id="TIGR01065">
    <property type="entry name" value="hlyIII"/>
    <property type="match status" value="1"/>
</dbReference>
<evidence type="ECO:0000256" key="3">
    <source>
        <dbReference type="ARBA" id="ARBA00022475"/>
    </source>
</evidence>
<dbReference type="EMBL" id="CP091511">
    <property type="protein sequence ID" value="UOO91079.1"/>
    <property type="molecule type" value="Genomic_DNA"/>
</dbReference>
<comment type="subcellular location">
    <subcellularLocation>
        <location evidence="1">Cell membrane</location>
        <topology evidence="1">Multi-pass membrane protein</topology>
    </subcellularLocation>
</comment>
<protein>
    <submittedName>
        <fullName evidence="8">Hemolysin III family protein</fullName>
    </submittedName>
</protein>
<name>A0ABY4E6I2_9NEIS</name>
<dbReference type="InterPro" id="IPR005744">
    <property type="entry name" value="Hy-lIII"/>
</dbReference>
<evidence type="ECO:0000313" key="9">
    <source>
        <dbReference type="Proteomes" id="UP000832011"/>
    </source>
</evidence>
<organism evidence="8 9">
    <name type="scientific">Vitreoscilla massiliensis</name>
    <dbReference type="NCBI Taxonomy" id="1689272"/>
    <lineage>
        <taxon>Bacteria</taxon>
        <taxon>Pseudomonadati</taxon>
        <taxon>Pseudomonadota</taxon>
        <taxon>Betaproteobacteria</taxon>
        <taxon>Neisseriales</taxon>
        <taxon>Neisseriaceae</taxon>
        <taxon>Vitreoscilla</taxon>
    </lineage>
</organism>
<keyword evidence="5 7" id="KW-1133">Transmembrane helix</keyword>
<feature type="transmembrane region" description="Helical" evidence="7">
    <location>
        <begin position="73"/>
        <end position="92"/>
    </location>
</feature>
<dbReference type="InterPro" id="IPR004254">
    <property type="entry name" value="AdipoR/HlyIII-related"/>
</dbReference>
<feature type="transmembrane region" description="Helical" evidence="7">
    <location>
        <begin position="155"/>
        <end position="175"/>
    </location>
</feature>
<feature type="transmembrane region" description="Helical" evidence="7">
    <location>
        <begin position="37"/>
        <end position="61"/>
    </location>
</feature>
<evidence type="ECO:0000256" key="5">
    <source>
        <dbReference type="ARBA" id="ARBA00022989"/>
    </source>
</evidence>